<gene>
    <name evidence="12" type="primary">LOC110789467</name>
</gene>
<evidence type="ECO:0000256" key="9">
    <source>
        <dbReference type="SAM" id="Phobius"/>
    </source>
</evidence>
<feature type="transmembrane region" description="Helical" evidence="9">
    <location>
        <begin position="334"/>
        <end position="356"/>
    </location>
</feature>
<feature type="transmembrane region" description="Helical" evidence="9">
    <location>
        <begin position="147"/>
        <end position="170"/>
    </location>
</feature>
<feature type="transmembrane region" description="Helical" evidence="9">
    <location>
        <begin position="293"/>
        <end position="313"/>
    </location>
</feature>
<keyword evidence="11" id="KW-1185">Reference proteome</keyword>
<dbReference type="InterPro" id="IPR004696">
    <property type="entry name" value="Tpt_PEP_transl"/>
</dbReference>
<sequence length="418" mass="45709">MQSSAISISPSLPHLKPVQNPCFQHRRLLPLNSLSIRPSISSATTAARRLTVVSSSSEDSSFNLSRKSSRFDGLVSLPSLKFSGKRSLKDDVVVKATSVPESADADEGPKAMSKTLELGILFGMWYLFNIYFNIYNKQVLKAFHYPMTVTLIQFAVGSVLVIFMWMFNLYKKPNISAGQLAAIVPLAMVHTMGNLFTNMSLGKVAVSFTHTIKAMEPFFSVLLSAAFLGEKPTPWVVLSLLPIVGGVALASVTEASFNWAGFWSAMASNVTNQSRNVLSKKVMVKKEESMDNITLFSIITVMSFILLAPVAIFTEGVKFTPTYIEAAGINVQQLYTRSLLAALCFHAYQQVSYMILQRVSPVTHSVGNCVKRVVVITSSVLFFKTPVSPINALGTGVALAGVFLYSRLKRIKPKPKAA</sequence>
<keyword evidence="5 9" id="KW-0812">Transmembrane</keyword>
<keyword evidence="2" id="KW-0813">Transport</keyword>
<accession>A0A9R0IIK4</accession>
<reference evidence="12" key="2">
    <citation type="submission" date="2025-08" db="UniProtKB">
        <authorList>
            <consortium name="RefSeq"/>
        </authorList>
    </citation>
    <scope>IDENTIFICATION</scope>
    <source>
        <tissue evidence="12">Leaf</tissue>
    </source>
</reference>
<proteinExistence type="predicted"/>
<evidence type="ECO:0000256" key="6">
    <source>
        <dbReference type="ARBA" id="ARBA00022946"/>
    </source>
</evidence>
<keyword evidence="6" id="KW-0809">Transit peptide</keyword>
<evidence type="ECO:0000256" key="8">
    <source>
        <dbReference type="ARBA" id="ARBA00023136"/>
    </source>
</evidence>
<name>A0A9R0IIK4_SPIOL</name>
<dbReference type="Proteomes" id="UP000813463">
    <property type="component" value="Chromosome 5"/>
</dbReference>
<feature type="domain" description="Sugar phosphate transporter" evidence="10">
    <location>
        <begin position="117"/>
        <end position="406"/>
    </location>
</feature>
<evidence type="ECO:0000259" key="10">
    <source>
        <dbReference type="Pfam" id="PF03151"/>
    </source>
</evidence>
<evidence type="ECO:0000313" key="11">
    <source>
        <dbReference type="Proteomes" id="UP000813463"/>
    </source>
</evidence>
<organism evidence="11 12">
    <name type="scientific">Spinacia oleracea</name>
    <name type="common">Spinach</name>
    <dbReference type="NCBI Taxonomy" id="3562"/>
    <lineage>
        <taxon>Eukaryota</taxon>
        <taxon>Viridiplantae</taxon>
        <taxon>Streptophyta</taxon>
        <taxon>Embryophyta</taxon>
        <taxon>Tracheophyta</taxon>
        <taxon>Spermatophyta</taxon>
        <taxon>Magnoliopsida</taxon>
        <taxon>eudicotyledons</taxon>
        <taxon>Gunneridae</taxon>
        <taxon>Pentapetalae</taxon>
        <taxon>Caryophyllales</taxon>
        <taxon>Chenopodiaceae</taxon>
        <taxon>Chenopodioideae</taxon>
        <taxon>Anserineae</taxon>
        <taxon>Spinacia</taxon>
    </lineage>
</organism>
<dbReference type="GO" id="GO:0015605">
    <property type="term" value="F:organophosphate ester transmembrane transporter activity"/>
    <property type="evidence" value="ECO:0007669"/>
    <property type="project" value="UniProtKB-ARBA"/>
</dbReference>
<feature type="transmembrane region" description="Helical" evidence="9">
    <location>
        <begin position="118"/>
        <end position="135"/>
    </location>
</feature>
<evidence type="ECO:0000256" key="5">
    <source>
        <dbReference type="ARBA" id="ARBA00022692"/>
    </source>
</evidence>
<dbReference type="SUPFAM" id="SSF103481">
    <property type="entry name" value="Multidrug resistance efflux transporter EmrE"/>
    <property type="match status" value="2"/>
</dbReference>
<dbReference type="AlphaFoldDB" id="A0A9R0IIK4"/>
<feature type="transmembrane region" description="Helical" evidence="9">
    <location>
        <begin position="387"/>
        <end position="406"/>
    </location>
</feature>
<feature type="transmembrane region" description="Helical" evidence="9">
    <location>
        <begin position="177"/>
        <end position="196"/>
    </location>
</feature>
<dbReference type="Pfam" id="PF03151">
    <property type="entry name" value="TPT"/>
    <property type="match status" value="1"/>
</dbReference>
<dbReference type="NCBIfam" id="TIGR00817">
    <property type="entry name" value="tpt"/>
    <property type="match status" value="1"/>
</dbReference>
<keyword evidence="3" id="KW-0150">Chloroplast</keyword>
<dbReference type="InterPro" id="IPR050186">
    <property type="entry name" value="TPT_transporter"/>
</dbReference>
<dbReference type="InterPro" id="IPR037185">
    <property type="entry name" value="EmrE-like"/>
</dbReference>
<keyword evidence="8 9" id="KW-0472">Membrane</keyword>
<keyword evidence="4" id="KW-0934">Plastid</keyword>
<dbReference type="GO" id="GO:0031969">
    <property type="term" value="C:chloroplast membrane"/>
    <property type="evidence" value="ECO:0007669"/>
    <property type="project" value="UniProtKB-SubCell"/>
</dbReference>
<evidence type="ECO:0000256" key="1">
    <source>
        <dbReference type="ARBA" id="ARBA00004508"/>
    </source>
</evidence>
<dbReference type="PANTHER" id="PTHR11132">
    <property type="entry name" value="SOLUTE CARRIER FAMILY 35"/>
    <property type="match status" value="1"/>
</dbReference>
<evidence type="ECO:0000256" key="3">
    <source>
        <dbReference type="ARBA" id="ARBA00022528"/>
    </source>
</evidence>
<reference evidence="11" key="1">
    <citation type="journal article" date="2021" name="Nat. Commun.">
        <title>Genomic analyses provide insights into spinach domestication and the genetic basis of agronomic traits.</title>
        <authorList>
            <person name="Cai X."/>
            <person name="Sun X."/>
            <person name="Xu C."/>
            <person name="Sun H."/>
            <person name="Wang X."/>
            <person name="Ge C."/>
            <person name="Zhang Z."/>
            <person name="Wang Q."/>
            <person name="Fei Z."/>
            <person name="Jiao C."/>
            <person name="Wang Q."/>
        </authorList>
    </citation>
    <scope>NUCLEOTIDE SEQUENCE [LARGE SCALE GENOMIC DNA]</scope>
    <source>
        <strain evidence="11">cv. Varoflay</strain>
    </source>
</reference>
<dbReference type="GO" id="GO:0015120">
    <property type="term" value="F:phosphoglycerate transmembrane transporter activity"/>
    <property type="evidence" value="ECO:0007669"/>
    <property type="project" value="UniProtKB-ARBA"/>
</dbReference>
<dbReference type="InterPro" id="IPR004853">
    <property type="entry name" value="Sugar_P_trans_dom"/>
</dbReference>
<comment type="subcellular location">
    <subcellularLocation>
        <location evidence="1">Plastid</location>
        <location evidence="1">Chloroplast membrane</location>
        <topology evidence="1">Multi-pass membrane protein</topology>
    </subcellularLocation>
</comment>
<evidence type="ECO:0000256" key="2">
    <source>
        <dbReference type="ARBA" id="ARBA00022448"/>
    </source>
</evidence>
<dbReference type="RefSeq" id="XP_021849826.1">
    <property type="nucleotide sequence ID" value="XM_021994134.2"/>
</dbReference>
<keyword evidence="7 9" id="KW-1133">Transmembrane helix</keyword>
<feature type="transmembrane region" description="Helical" evidence="9">
    <location>
        <begin position="208"/>
        <end position="228"/>
    </location>
</feature>
<evidence type="ECO:0000313" key="12">
    <source>
        <dbReference type="RefSeq" id="XP_021849826.1"/>
    </source>
</evidence>
<evidence type="ECO:0000256" key="7">
    <source>
        <dbReference type="ARBA" id="ARBA00022989"/>
    </source>
</evidence>
<feature type="transmembrane region" description="Helical" evidence="9">
    <location>
        <begin position="235"/>
        <end position="253"/>
    </location>
</feature>
<dbReference type="GeneID" id="110789467"/>
<evidence type="ECO:0000256" key="4">
    <source>
        <dbReference type="ARBA" id="ARBA00022640"/>
    </source>
</evidence>
<protein>
    <submittedName>
        <fullName evidence="12">Triose phosphate/phosphate translocator, non-green plastid, chloroplastic isoform X2</fullName>
    </submittedName>
</protein>